<dbReference type="PANTHER" id="PTHR45011">
    <property type="entry name" value="DAP3-BINDING CELL DEATH ENHANCER 1"/>
    <property type="match status" value="1"/>
</dbReference>
<reference evidence="2" key="1">
    <citation type="journal article" date="2014" name="Int. J. Syst. Evol. Microbiol.">
        <title>Complete genome of a new Firmicutes species belonging to the dominant human colonic microbiota ('Ruminococcus bicirculans') reveals two chromosomes and a selective capacity to utilize plant glucans.</title>
        <authorList>
            <consortium name="NISC Comparative Sequencing Program"/>
            <person name="Wegmann U."/>
            <person name="Louis P."/>
            <person name="Goesmann A."/>
            <person name="Henrissat B."/>
            <person name="Duncan S.H."/>
            <person name="Flint H.J."/>
        </authorList>
    </citation>
    <scope>NUCLEOTIDE SEQUENCE</scope>
    <source>
        <strain evidence="2">CGMCC 1.15931</strain>
    </source>
</reference>
<dbReference type="OrthoDB" id="8735072at2"/>
<name>A0A6I3T8M6_9BURK</name>
<dbReference type="EMBL" id="WNKZ01000115">
    <property type="protein sequence ID" value="MTV55937.1"/>
    <property type="molecule type" value="Genomic_DNA"/>
</dbReference>
<dbReference type="Proteomes" id="UP000622638">
    <property type="component" value="Unassembled WGS sequence"/>
</dbReference>
<dbReference type="SUPFAM" id="SSF81901">
    <property type="entry name" value="HCP-like"/>
    <property type="match status" value="1"/>
</dbReference>
<reference evidence="3 4" key="3">
    <citation type="submission" date="2019-11" db="EMBL/GenBank/DDBJ databases">
        <title>Type strains purchased from KCTC, JCM and DSMZ.</title>
        <authorList>
            <person name="Lu H."/>
        </authorList>
    </citation>
    <scope>NUCLEOTIDE SEQUENCE [LARGE SCALE GENOMIC DNA]</scope>
    <source>
        <strain evidence="3 4">KCTC 52429</strain>
    </source>
</reference>
<reference evidence="5" key="2">
    <citation type="journal article" date="2019" name="Int. J. Syst. Evol. Microbiol.">
        <title>The Global Catalogue of Microorganisms (GCM) 10K type strain sequencing project: providing services to taxonomists for standard genome sequencing and annotation.</title>
        <authorList>
            <consortium name="The Broad Institute Genomics Platform"/>
            <consortium name="The Broad Institute Genome Sequencing Center for Infectious Disease"/>
            <person name="Wu L."/>
            <person name="Ma J."/>
        </authorList>
    </citation>
    <scope>NUCLEOTIDE SEQUENCE [LARGE SCALE GENOMIC DNA]</scope>
    <source>
        <strain evidence="5">CGMCC 1.15931</strain>
    </source>
</reference>
<dbReference type="AlphaFoldDB" id="A0A6I3T8M6"/>
<evidence type="ECO:0000256" key="1">
    <source>
        <dbReference type="SAM" id="SignalP"/>
    </source>
</evidence>
<dbReference type="PANTHER" id="PTHR45011:SF1">
    <property type="entry name" value="DAP3-BINDING CELL DEATH ENHANCER 1"/>
    <property type="match status" value="1"/>
</dbReference>
<proteinExistence type="predicted"/>
<dbReference type="InterPro" id="IPR006597">
    <property type="entry name" value="Sel1-like"/>
</dbReference>
<evidence type="ECO:0000313" key="4">
    <source>
        <dbReference type="Proteomes" id="UP000430634"/>
    </source>
</evidence>
<feature type="chain" id="PRO_5026318360" description="Sel1 repeat family protein" evidence="1">
    <location>
        <begin position="20"/>
        <end position="451"/>
    </location>
</feature>
<evidence type="ECO:0000313" key="3">
    <source>
        <dbReference type="EMBL" id="MTV55937.1"/>
    </source>
</evidence>
<dbReference type="EMBL" id="BMKG01000031">
    <property type="protein sequence ID" value="GGC21686.1"/>
    <property type="molecule type" value="Genomic_DNA"/>
</dbReference>
<gene>
    <name evidence="2" type="ORF">GCM10011572_48930</name>
    <name evidence="3" type="ORF">GM672_24745</name>
</gene>
<dbReference type="InterPro" id="IPR052748">
    <property type="entry name" value="ISR_Activator"/>
</dbReference>
<evidence type="ECO:0008006" key="6">
    <source>
        <dbReference type="Google" id="ProtNLM"/>
    </source>
</evidence>
<sequence>MRRLPLLLLSLCLHQVAHGAETLPSKLEQLFNAGSFPQFLKAASPRADRDDPEALFLLGKAYHLGKGVEADPYQAMNLYGRAAELSNARAENNLGQLLLDGRGSARSALAHFERAIALGLTEPGVHNARRARAQVCRDEGDLQVCMDVGEDFEAAWKKEQDNKLLDEAIVIYTVACERERYDAHFGAGSKARPDPIPACVRAIELAETGARLGLPRATHNRGAIDYNAKNFTGALTWFERGYQLGFARSAYGIATMYENGQGVPKDAAQALTWYERAAELKDAKARDWVEAYWLNETQLSFDPALLQQALAKLRKLEASQQVLQRVQDNLDVIDTMKRNATAFPLLAQKPLRDRFCPRDPDFYGLQEWRMFAVTEASKLGEIVSELTVAAEGMADEEGCIRFDEKAVKTVRQALAQGNTLVLSWPGRRIMLSASTDSSGKIAFALARPVPY</sequence>
<dbReference type="RefSeq" id="WP_155473191.1">
    <property type="nucleotide sequence ID" value="NZ_BMKG01000031.1"/>
</dbReference>
<evidence type="ECO:0000313" key="2">
    <source>
        <dbReference type="EMBL" id="GGC21686.1"/>
    </source>
</evidence>
<dbReference type="Proteomes" id="UP000430634">
    <property type="component" value="Unassembled WGS sequence"/>
</dbReference>
<dbReference type="Gene3D" id="1.25.40.10">
    <property type="entry name" value="Tetratricopeptide repeat domain"/>
    <property type="match status" value="2"/>
</dbReference>
<evidence type="ECO:0000313" key="5">
    <source>
        <dbReference type="Proteomes" id="UP000622638"/>
    </source>
</evidence>
<dbReference type="InterPro" id="IPR011990">
    <property type="entry name" value="TPR-like_helical_dom_sf"/>
</dbReference>
<protein>
    <recommendedName>
        <fullName evidence="6">Sel1 repeat family protein</fullName>
    </recommendedName>
</protein>
<keyword evidence="5" id="KW-1185">Reference proteome</keyword>
<keyword evidence="1" id="KW-0732">Signal</keyword>
<feature type="signal peptide" evidence="1">
    <location>
        <begin position="1"/>
        <end position="19"/>
    </location>
</feature>
<accession>A0A6I3T8M6</accession>
<comment type="caution">
    <text evidence="3">The sequence shown here is derived from an EMBL/GenBank/DDBJ whole genome shotgun (WGS) entry which is preliminary data.</text>
</comment>
<organism evidence="3 4">
    <name type="scientific">Pseudoduganella buxea</name>
    <dbReference type="NCBI Taxonomy" id="1949069"/>
    <lineage>
        <taxon>Bacteria</taxon>
        <taxon>Pseudomonadati</taxon>
        <taxon>Pseudomonadota</taxon>
        <taxon>Betaproteobacteria</taxon>
        <taxon>Burkholderiales</taxon>
        <taxon>Oxalobacteraceae</taxon>
        <taxon>Telluria group</taxon>
        <taxon>Pseudoduganella</taxon>
    </lineage>
</organism>
<reference evidence="2" key="4">
    <citation type="submission" date="2024-05" db="EMBL/GenBank/DDBJ databases">
        <authorList>
            <person name="Sun Q."/>
            <person name="Zhou Y."/>
        </authorList>
    </citation>
    <scope>NUCLEOTIDE SEQUENCE</scope>
    <source>
        <strain evidence="2">CGMCC 1.15931</strain>
    </source>
</reference>
<dbReference type="Pfam" id="PF08238">
    <property type="entry name" value="Sel1"/>
    <property type="match status" value="3"/>
</dbReference>
<dbReference type="SMART" id="SM00671">
    <property type="entry name" value="SEL1"/>
    <property type="match status" value="3"/>
</dbReference>